<evidence type="ECO:0000313" key="2">
    <source>
        <dbReference type="RefSeq" id="XP_028150849.1"/>
    </source>
</evidence>
<proteinExistence type="predicted"/>
<sequence>MATPPMYEDSRKVGPNLFQELSSEESEVSTEDEQPKEEKARDEEFQFQKRGRKKGKKPRKDTEENEEDKGNPTVEIMDEDEADEAARGTTKRARTARPEDGESDVVSEDELQKAREETEKMRDLMKRYPEPP</sequence>
<organism evidence="2">
    <name type="scientific">Diabrotica virgifera virgifera</name>
    <name type="common">western corn rootworm</name>
    <dbReference type="NCBI Taxonomy" id="50390"/>
    <lineage>
        <taxon>Eukaryota</taxon>
        <taxon>Metazoa</taxon>
        <taxon>Ecdysozoa</taxon>
        <taxon>Arthropoda</taxon>
        <taxon>Hexapoda</taxon>
        <taxon>Insecta</taxon>
        <taxon>Pterygota</taxon>
        <taxon>Neoptera</taxon>
        <taxon>Endopterygota</taxon>
        <taxon>Coleoptera</taxon>
        <taxon>Polyphaga</taxon>
        <taxon>Cucujiformia</taxon>
        <taxon>Chrysomeloidea</taxon>
        <taxon>Chrysomelidae</taxon>
        <taxon>Galerucinae</taxon>
        <taxon>Diabroticina</taxon>
        <taxon>Diabroticites</taxon>
        <taxon>Diabrotica</taxon>
    </lineage>
</organism>
<accession>A0A6P7GMH9</accession>
<reference evidence="2" key="1">
    <citation type="submission" date="2025-08" db="UniProtKB">
        <authorList>
            <consortium name="RefSeq"/>
        </authorList>
    </citation>
    <scope>IDENTIFICATION</scope>
    <source>
        <tissue evidence="2">Whole insect</tissue>
    </source>
</reference>
<feature type="region of interest" description="Disordered" evidence="1">
    <location>
        <begin position="1"/>
        <end position="132"/>
    </location>
</feature>
<gene>
    <name evidence="2" type="primary">LOC114344201</name>
</gene>
<feature type="compositionally biased region" description="Basic residues" evidence="1">
    <location>
        <begin position="49"/>
        <end position="59"/>
    </location>
</feature>
<feature type="compositionally biased region" description="Basic and acidic residues" evidence="1">
    <location>
        <begin position="36"/>
        <end position="47"/>
    </location>
</feature>
<evidence type="ECO:0000256" key="1">
    <source>
        <dbReference type="SAM" id="MobiDB-lite"/>
    </source>
</evidence>
<dbReference type="InParanoid" id="A0A6P7GMH9"/>
<dbReference type="AlphaFoldDB" id="A0A6P7GMH9"/>
<dbReference type="RefSeq" id="XP_028150849.1">
    <property type="nucleotide sequence ID" value="XM_028295048.1"/>
</dbReference>
<name>A0A6P7GMH9_DIAVI</name>
<feature type="compositionally biased region" description="Basic and acidic residues" evidence="1">
    <location>
        <begin position="110"/>
        <end position="132"/>
    </location>
</feature>
<feature type="compositionally biased region" description="Acidic residues" evidence="1">
    <location>
        <begin position="22"/>
        <end position="35"/>
    </location>
</feature>
<protein>
    <submittedName>
        <fullName evidence="2">Uncharacterized protein LOC114344201</fullName>
    </submittedName>
</protein>